<dbReference type="EMBL" id="BARU01043395">
    <property type="protein sequence ID" value="GAH80881.1"/>
    <property type="molecule type" value="Genomic_DNA"/>
</dbReference>
<proteinExistence type="predicted"/>
<organism evidence="1">
    <name type="scientific">marine sediment metagenome</name>
    <dbReference type="NCBI Taxonomy" id="412755"/>
    <lineage>
        <taxon>unclassified sequences</taxon>
        <taxon>metagenomes</taxon>
        <taxon>ecological metagenomes</taxon>
    </lineage>
</organism>
<evidence type="ECO:0000313" key="1">
    <source>
        <dbReference type="EMBL" id="GAH80881.1"/>
    </source>
</evidence>
<gene>
    <name evidence="1" type="ORF">S03H2_66459</name>
</gene>
<feature type="non-terminal residue" evidence="1">
    <location>
        <position position="1"/>
    </location>
</feature>
<dbReference type="AlphaFoldDB" id="X1IEM2"/>
<reference evidence="1" key="1">
    <citation type="journal article" date="2014" name="Front. Microbiol.">
        <title>High frequency of phylogenetically diverse reductive dehalogenase-homologous genes in deep subseafloor sedimentary metagenomes.</title>
        <authorList>
            <person name="Kawai M."/>
            <person name="Futagami T."/>
            <person name="Toyoda A."/>
            <person name="Takaki Y."/>
            <person name="Nishi S."/>
            <person name="Hori S."/>
            <person name="Arai W."/>
            <person name="Tsubouchi T."/>
            <person name="Morono Y."/>
            <person name="Uchiyama I."/>
            <person name="Ito T."/>
            <person name="Fujiyama A."/>
            <person name="Inagaki F."/>
            <person name="Takami H."/>
        </authorList>
    </citation>
    <scope>NUCLEOTIDE SEQUENCE</scope>
    <source>
        <strain evidence="1">Expedition CK06-06</strain>
    </source>
</reference>
<name>X1IEM2_9ZZZZ</name>
<sequence>FSLDEQRASKCDLASAGVWLAVAMQLGGVVA</sequence>
<accession>X1IEM2</accession>
<comment type="caution">
    <text evidence="1">The sequence shown here is derived from an EMBL/GenBank/DDBJ whole genome shotgun (WGS) entry which is preliminary data.</text>
</comment>
<protein>
    <submittedName>
        <fullName evidence="1">Uncharacterized protein</fullName>
    </submittedName>
</protein>